<reference evidence="2 3" key="1">
    <citation type="journal article" date="2019" name="Sci. Rep.">
        <title>A high-quality genome of Eragrostis curvula grass provides insights into Poaceae evolution and supports new strategies to enhance forage quality.</title>
        <authorList>
            <person name="Carballo J."/>
            <person name="Santos B.A.C.M."/>
            <person name="Zappacosta D."/>
            <person name="Garbus I."/>
            <person name="Selva J.P."/>
            <person name="Gallo C.A."/>
            <person name="Diaz A."/>
            <person name="Albertini E."/>
            <person name="Caccamo M."/>
            <person name="Echenique V."/>
        </authorList>
    </citation>
    <scope>NUCLEOTIDE SEQUENCE [LARGE SCALE GENOMIC DNA]</scope>
    <source>
        <strain evidence="3">cv. Victoria</strain>
        <tissue evidence="2">Leaf</tissue>
    </source>
</reference>
<evidence type="ECO:0000313" key="2">
    <source>
        <dbReference type="EMBL" id="TVU00292.1"/>
    </source>
</evidence>
<dbReference type="InterPro" id="IPR036047">
    <property type="entry name" value="F-box-like_dom_sf"/>
</dbReference>
<dbReference type="EMBL" id="RWGY01000611">
    <property type="protein sequence ID" value="TVU00292.1"/>
    <property type="molecule type" value="Genomic_DNA"/>
</dbReference>
<comment type="caution">
    <text evidence="2">The sequence shown here is derived from an EMBL/GenBank/DDBJ whole genome shotgun (WGS) entry which is preliminary data.</text>
</comment>
<feature type="non-terminal residue" evidence="2">
    <location>
        <position position="1"/>
    </location>
</feature>
<evidence type="ECO:0000259" key="1">
    <source>
        <dbReference type="SMART" id="SM00256"/>
    </source>
</evidence>
<gene>
    <name evidence="2" type="ORF">EJB05_54280</name>
</gene>
<dbReference type="InterPro" id="IPR001810">
    <property type="entry name" value="F-box_dom"/>
</dbReference>
<dbReference type="Gramene" id="TVU00292">
    <property type="protein sequence ID" value="TVU00292"/>
    <property type="gene ID" value="EJB05_54280"/>
</dbReference>
<dbReference type="PANTHER" id="PTHR31672">
    <property type="entry name" value="BNACNNG10540D PROTEIN"/>
    <property type="match status" value="1"/>
</dbReference>
<dbReference type="Gene3D" id="1.20.1280.50">
    <property type="match status" value="1"/>
</dbReference>
<dbReference type="InterPro" id="IPR050796">
    <property type="entry name" value="SCF_F-box_component"/>
</dbReference>
<feature type="domain" description="F-box" evidence="1">
    <location>
        <begin position="451"/>
        <end position="492"/>
    </location>
</feature>
<name>A0A5J9SMQ7_9POAL</name>
<dbReference type="OrthoDB" id="600990at2759"/>
<dbReference type="SUPFAM" id="SSF81383">
    <property type="entry name" value="F-box domain"/>
    <property type="match status" value="2"/>
</dbReference>
<dbReference type="SMART" id="SM00256">
    <property type="entry name" value="FBOX"/>
    <property type="match status" value="2"/>
</dbReference>
<feature type="domain" description="F-box" evidence="1">
    <location>
        <begin position="18"/>
        <end position="59"/>
    </location>
</feature>
<dbReference type="PANTHER" id="PTHR31672:SF2">
    <property type="entry name" value="F-BOX DOMAIN-CONTAINING PROTEIN"/>
    <property type="match status" value="1"/>
</dbReference>
<accession>A0A5J9SMQ7</accession>
<sequence>MAADGGGDNPVVVSCRDLPEAIIIWDILVRLPPEDVFRCRAVRKSWRHATSTRDFLLAHHRRQPALPIINLFDDPGHRGDAGTTIRVEDHRLVVFGGGGRELRPLVRYAAPARDCLALHGARDGLLLVSTTGLNAIWRRFYLCNPATRRSAPVRHLLEPRPGRPCFSTHVVGFYQHQPSGEYRVMYWFKPESDDGVGAPVYYVLTVWNGGEPSHILAFDTVSETFRWMRRPARYWVRLTLLETKDGDGTTGLCLCGTTEGRVIEFWVLEDYEAEIWSLKHRIKLEALEPSPSPPVSPYTLVCSNVKVAVFNEGEVLISVAGRVLHCDFHGNFFRFLECGGGLCSITGYSLRESILRHPFFEMQEEIAVNDMPMPFLLGTEQKTRLKIYSVRPKDQNQVIDSLGLGILAVLYSILEPFPGSYNSLSLLEQVKGTMAADGSGDNTVAASCKDLPEAIIIWEILVRLPPEDVFRCRAVRRSWRDATSTRDFLLAHHRRQPALPIVNLFADREGGGVRSAEDPRLVVLGGGELRPLVRYAAPAKNCLALHGARDGLLLVSSTRVNASWRRFYLCCRK</sequence>
<evidence type="ECO:0000313" key="3">
    <source>
        <dbReference type="Proteomes" id="UP000324897"/>
    </source>
</evidence>
<proteinExistence type="predicted"/>
<keyword evidence="3" id="KW-1185">Reference proteome</keyword>
<dbReference type="AlphaFoldDB" id="A0A5J9SMQ7"/>
<organism evidence="2 3">
    <name type="scientific">Eragrostis curvula</name>
    <name type="common">weeping love grass</name>
    <dbReference type="NCBI Taxonomy" id="38414"/>
    <lineage>
        <taxon>Eukaryota</taxon>
        <taxon>Viridiplantae</taxon>
        <taxon>Streptophyta</taxon>
        <taxon>Embryophyta</taxon>
        <taxon>Tracheophyta</taxon>
        <taxon>Spermatophyta</taxon>
        <taxon>Magnoliopsida</taxon>
        <taxon>Liliopsida</taxon>
        <taxon>Poales</taxon>
        <taxon>Poaceae</taxon>
        <taxon>PACMAD clade</taxon>
        <taxon>Chloridoideae</taxon>
        <taxon>Eragrostideae</taxon>
        <taxon>Eragrostidinae</taxon>
        <taxon>Eragrostis</taxon>
    </lineage>
</organism>
<dbReference type="Proteomes" id="UP000324897">
    <property type="component" value="Unassembled WGS sequence"/>
</dbReference>
<protein>
    <recommendedName>
        <fullName evidence="1">F-box domain-containing protein</fullName>
    </recommendedName>
</protein>